<evidence type="ECO:0000256" key="7">
    <source>
        <dbReference type="PIRSR" id="PIRSR602481-1"/>
    </source>
</evidence>
<keyword evidence="3 7" id="KW-0862">Zinc</keyword>
<comment type="similarity">
    <text evidence="1">Belongs to the Fur family.</text>
</comment>
<dbReference type="EMBL" id="JRYR02000001">
    <property type="protein sequence ID" value="OHX65924.1"/>
    <property type="molecule type" value="Genomic_DNA"/>
</dbReference>
<dbReference type="InterPro" id="IPR043135">
    <property type="entry name" value="Fur_C"/>
</dbReference>
<dbReference type="PANTHER" id="PTHR33202">
    <property type="entry name" value="ZINC UPTAKE REGULATION PROTEIN"/>
    <property type="match status" value="1"/>
</dbReference>
<keyword evidence="5" id="KW-0238">DNA-binding</keyword>
<dbReference type="GO" id="GO:0003700">
    <property type="term" value="F:DNA-binding transcription factor activity"/>
    <property type="evidence" value="ECO:0007669"/>
    <property type="project" value="InterPro"/>
</dbReference>
<dbReference type="Proteomes" id="UP000179797">
    <property type="component" value="Unassembled WGS sequence"/>
</dbReference>
<dbReference type="InterPro" id="IPR036390">
    <property type="entry name" value="WH_DNA-bd_sf"/>
</dbReference>
<dbReference type="GO" id="GO:0000976">
    <property type="term" value="F:transcription cis-regulatory region binding"/>
    <property type="evidence" value="ECO:0007669"/>
    <property type="project" value="TreeGrafter"/>
</dbReference>
<evidence type="ECO:0000256" key="2">
    <source>
        <dbReference type="ARBA" id="ARBA00022491"/>
    </source>
</evidence>
<organism evidence="8 9">
    <name type="scientific">Flammeovirga pacifica</name>
    <dbReference type="NCBI Taxonomy" id="915059"/>
    <lineage>
        <taxon>Bacteria</taxon>
        <taxon>Pseudomonadati</taxon>
        <taxon>Bacteroidota</taxon>
        <taxon>Cytophagia</taxon>
        <taxon>Cytophagales</taxon>
        <taxon>Flammeovirgaceae</taxon>
        <taxon>Flammeovirga</taxon>
    </lineage>
</organism>
<dbReference type="GO" id="GO:0008270">
    <property type="term" value="F:zinc ion binding"/>
    <property type="evidence" value="ECO:0007669"/>
    <property type="project" value="TreeGrafter"/>
</dbReference>
<keyword evidence="9" id="KW-1185">Reference proteome</keyword>
<reference evidence="8 9" key="1">
    <citation type="journal article" date="2012" name="Int. J. Syst. Evol. Microbiol.">
        <title>Flammeovirga pacifica sp. nov., isolated from deep-sea sediment.</title>
        <authorList>
            <person name="Xu H."/>
            <person name="Fu Y."/>
            <person name="Yang N."/>
            <person name="Ding Z."/>
            <person name="Lai Q."/>
            <person name="Zeng R."/>
        </authorList>
    </citation>
    <scope>NUCLEOTIDE SEQUENCE [LARGE SCALE GENOMIC DNA]</scope>
    <source>
        <strain evidence="9">DSM 24597 / LMG 26175 / WPAGA1</strain>
    </source>
</reference>
<sequence>MSKEAIEILNNADLRRTASRISILKIFMSINVALSENNLEDHLSGICDRATIYRTLKTFIEKGILHRVIDENSIVKYAMCNSNHCSEHEHSHDHVHFKCQKCGDTECMDDLPIHAVKLPQGYSINETNYLIVGICKNCNK</sequence>
<evidence type="ECO:0000313" key="9">
    <source>
        <dbReference type="Proteomes" id="UP000179797"/>
    </source>
</evidence>
<feature type="binding site" evidence="7">
    <location>
        <position position="138"/>
    </location>
    <ligand>
        <name>Zn(2+)</name>
        <dbReference type="ChEBI" id="CHEBI:29105"/>
    </ligand>
</feature>
<name>A0A1S1YY37_FLAPC</name>
<dbReference type="Pfam" id="PF01475">
    <property type="entry name" value="FUR"/>
    <property type="match status" value="1"/>
</dbReference>
<dbReference type="RefSeq" id="WP_044219041.1">
    <property type="nucleotide sequence ID" value="NZ_JRYR02000001.1"/>
</dbReference>
<feature type="binding site" evidence="7">
    <location>
        <position position="99"/>
    </location>
    <ligand>
        <name>Zn(2+)</name>
        <dbReference type="ChEBI" id="CHEBI:29105"/>
    </ligand>
</feature>
<evidence type="ECO:0000256" key="3">
    <source>
        <dbReference type="ARBA" id="ARBA00022833"/>
    </source>
</evidence>
<feature type="binding site" evidence="7">
    <location>
        <position position="102"/>
    </location>
    <ligand>
        <name>Zn(2+)</name>
        <dbReference type="ChEBI" id="CHEBI:29105"/>
    </ligand>
</feature>
<dbReference type="GO" id="GO:1900376">
    <property type="term" value="P:regulation of secondary metabolite biosynthetic process"/>
    <property type="evidence" value="ECO:0007669"/>
    <property type="project" value="TreeGrafter"/>
</dbReference>
<dbReference type="Gene3D" id="1.10.10.10">
    <property type="entry name" value="Winged helix-like DNA-binding domain superfamily/Winged helix DNA-binding domain"/>
    <property type="match status" value="1"/>
</dbReference>
<dbReference type="PANTHER" id="PTHR33202:SF22">
    <property type="entry name" value="HYDROGEN PEROXIDE SENSITIVE REPRESSOR"/>
    <property type="match status" value="1"/>
</dbReference>
<evidence type="ECO:0000256" key="6">
    <source>
        <dbReference type="ARBA" id="ARBA00023163"/>
    </source>
</evidence>
<dbReference type="OrthoDB" id="594893at2"/>
<feature type="binding site" evidence="7">
    <location>
        <position position="135"/>
    </location>
    <ligand>
        <name>Zn(2+)</name>
        <dbReference type="ChEBI" id="CHEBI:29105"/>
    </ligand>
</feature>
<evidence type="ECO:0000313" key="8">
    <source>
        <dbReference type="EMBL" id="OHX65924.1"/>
    </source>
</evidence>
<accession>A0A1S1YY37</accession>
<keyword evidence="4" id="KW-0805">Transcription regulation</keyword>
<gene>
    <name evidence="8" type="ORF">NH26_05925</name>
</gene>
<evidence type="ECO:0000256" key="1">
    <source>
        <dbReference type="ARBA" id="ARBA00007957"/>
    </source>
</evidence>
<dbReference type="STRING" id="915059.NH26_05925"/>
<evidence type="ECO:0000256" key="5">
    <source>
        <dbReference type="ARBA" id="ARBA00023125"/>
    </source>
</evidence>
<dbReference type="SUPFAM" id="SSF46785">
    <property type="entry name" value="Winged helix' DNA-binding domain"/>
    <property type="match status" value="1"/>
</dbReference>
<dbReference type="GO" id="GO:0045892">
    <property type="term" value="P:negative regulation of DNA-templated transcription"/>
    <property type="evidence" value="ECO:0007669"/>
    <property type="project" value="TreeGrafter"/>
</dbReference>
<keyword evidence="7" id="KW-0479">Metal-binding</keyword>
<proteinExistence type="inferred from homology"/>
<dbReference type="Gene3D" id="3.30.1490.190">
    <property type="match status" value="1"/>
</dbReference>
<protein>
    <submittedName>
        <fullName evidence="8">Transcriptional repressor</fullName>
    </submittedName>
</protein>
<dbReference type="AlphaFoldDB" id="A0A1S1YY37"/>
<keyword evidence="6" id="KW-0804">Transcription</keyword>
<dbReference type="InterPro" id="IPR036388">
    <property type="entry name" value="WH-like_DNA-bd_sf"/>
</dbReference>
<evidence type="ECO:0000256" key="4">
    <source>
        <dbReference type="ARBA" id="ARBA00023015"/>
    </source>
</evidence>
<keyword evidence="2" id="KW-0678">Repressor</keyword>
<dbReference type="InterPro" id="IPR002481">
    <property type="entry name" value="FUR"/>
</dbReference>
<comment type="cofactor">
    <cofactor evidence="7">
        <name>Zn(2+)</name>
        <dbReference type="ChEBI" id="CHEBI:29105"/>
    </cofactor>
    <text evidence="7">Binds 1 zinc ion per subunit.</text>
</comment>
<comment type="caution">
    <text evidence="8">The sequence shown here is derived from an EMBL/GenBank/DDBJ whole genome shotgun (WGS) entry which is preliminary data.</text>
</comment>